<dbReference type="PANTHER" id="PTHR23342">
    <property type="entry name" value="N-ACETYLGLUTAMATE SYNTHASE"/>
    <property type="match status" value="1"/>
</dbReference>
<comment type="similarity">
    <text evidence="9">Belongs to the acetylglutamate kinase family. ArgB subfamily.</text>
</comment>
<evidence type="ECO:0000259" key="10">
    <source>
        <dbReference type="Pfam" id="PF00696"/>
    </source>
</evidence>
<feature type="site" description="Transition state stabilizer" evidence="9">
    <location>
        <position position="30"/>
    </location>
</feature>
<sequence>MKLTNEGKAEILVQALPYIQKYYDQIVVVKYGGNAMIDENLKKTVMRDLVLLAQIGVKVVLVHGGGPEITETLARMNIKSKFVDGLRVTDREQIDVVQMVLAGKVNKDLVALIGSAGGKAVGLCGIDGGMIEARPVSKALGYVGEVVSVDTKPVLDALKAGYIPVISSLGFDKEGNVYNINADTAASRIAGELKASSFINMTDIKGILENPADENSLIREVNASEALELIRDGVISGGMIPKVKCCVEAIRRGVKKVFIIDGRVPHAILIEVLSDEGIGTMFY</sequence>
<dbReference type="InterPro" id="IPR037528">
    <property type="entry name" value="ArgB"/>
</dbReference>
<comment type="subcellular location">
    <subcellularLocation>
        <location evidence="9">Cytoplasm</location>
    </subcellularLocation>
</comment>
<keyword evidence="3 9" id="KW-0028">Amino-acid biosynthesis</keyword>
<accession>A0A940DHJ4</accession>
<organism evidence="11 12">
    <name type="scientific">Candidatus Stercoripulliclostridium pullicola</name>
    <dbReference type="NCBI Taxonomy" id="2840953"/>
    <lineage>
        <taxon>Bacteria</taxon>
        <taxon>Bacillati</taxon>
        <taxon>Bacillota</taxon>
        <taxon>Clostridia</taxon>
        <taxon>Eubacteriales</taxon>
        <taxon>Candidatus Stercoripulliclostridium</taxon>
    </lineage>
</organism>
<reference evidence="11" key="1">
    <citation type="submission" date="2020-10" db="EMBL/GenBank/DDBJ databases">
        <authorList>
            <person name="Gilroy R."/>
        </authorList>
    </citation>
    <scope>NUCLEOTIDE SEQUENCE</scope>
    <source>
        <strain evidence="11">517</strain>
    </source>
</reference>
<keyword evidence="2 9" id="KW-0055">Arginine biosynthesis</keyword>
<dbReference type="PRINTS" id="PR00474">
    <property type="entry name" value="GLU5KINASE"/>
</dbReference>
<evidence type="ECO:0000256" key="1">
    <source>
        <dbReference type="ARBA" id="ARBA00004828"/>
    </source>
</evidence>
<dbReference type="InterPro" id="IPR001048">
    <property type="entry name" value="Asp/Glu/Uridylate_kinase"/>
</dbReference>
<evidence type="ECO:0000256" key="6">
    <source>
        <dbReference type="ARBA" id="ARBA00022777"/>
    </source>
</evidence>
<dbReference type="PIRSF" id="PIRSF000728">
    <property type="entry name" value="NAGK"/>
    <property type="match status" value="1"/>
</dbReference>
<keyword evidence="6 9" id="KW-0418">Kinase</keyword>
<feature type="domain" description="Aspartate/glutamate/uridylate kinase" evidence="10">
    <location>
        <begin position="26"/>
        <end position="261"/>
    </location>
</feature>
<dbReference type="InterPro" id="IPR041727">
    <property type="entry name" value="NAGK-C"/>
</dbReference>
<reference evidence="11" key="2">
    <citation type="journal article" date="2021" name="PeerJ">
        <title>Extensive microbial diversity within the chicken gut microbiome revealed by metagenomics and culture.</title>
        <authorList>
            <person name="Gilroy R."/>
            <person name="Ravi A."/>
            <person name="Getino M."/>
            <person name="Pursley I."/>
            <person name="Horton D.L."/>
            <person name="Alikhan N.F."/>
            <person name="Baker D."/>
            <person name="Gharbi K."/>
            <person name="Hall N."/>
            <person name="Watson M."/>
            <person name="Adriaenssens E.M."/>
            <person name="Foster-Nyarko E."/>
            <person name="Jarju S."/>
            <person name="Secka A."/>
            <person name="Antonio M."/>
            <person name="Oren A."/>
            <person name="Chaudhuri R.R."/>
            <person name="La Ragione R."/>
            <person name="Hildebrand F."/>
            <person name="Pallen M.J."/>
        </authorList>
    </citation>
    <scope>NUCLEOTIDE SEQUENCE</scope>
    <source>
        <strain evidence="11">517</strain>
    </source>
</reference>
<evidence type="ECO:0000313" key="12">
    <source>
        <dbReference type="Proteomes" id="UP000727857"/>
    </source>
</evidence>
<evidence type="ECO:0000256" key="8">
    <source>
        <dbReference type="ARBA" id="ARBA00048141"/>
    </source>
</evidence>
<comment type="pathway">
    <text evidence="1 9">Amino-acid biosynthesis; L-arginine biosynthesis; N(2)-acetyl-L-ornithine from L-glutamate: step 2/4.</text>
</comment>
<dbReference type="GO" id="GO:0042450">
    <property type="term" value="P:L-arginine biosynthetic process via ornithine"/>
    <property type="evidence" value="ECO:0007669"/>
    <property type="project" value="UniProtKB-UniRule"/>
</dbReference>
<dbReference type="GO" id="GO:0005524">
    <property type="term" value="F:ATP binding"/>
    <property type="evidence" value="ECO:0007669"/>
    <property type="project" value="UniProtKB-UniRule"/>
</dbReference>
<dbReference type="NCBIfam" id="TIGR00761">
    <property type="entry name" value="argB"/>
    <property type="match status" value="1"/>
</dbReference>
<protein>
    <recommendedName>
        <fullName evidence="9">Acetylglutamate kinase</fullName>
        <ecNumber evidence="9">2.7.2.8</ecNumber>
    </recommendedName>
    <alternativeName>
        <fullName evidence="9">N-acetyl-L-glutamate 5-phosphotransferase</fullName>
    </alternativeName>
    <alternativeName>
        <fullName evidence="9">NAG kinase</fullName>
        <shortName evidence="9">NAGK</shortName>
    </alternativeName>
</protein>
<dbReference type="PANTHER" id="PTHR23342:SF0">
    <property type="entry name" value="N-ACETYLGLUTAMATE SYNTHASE, MITOCHONDRIAL"/>
    <property type="match status" value="1"/>
</dbReference>
<evidence type="ECO:0000256" key="7">
    <source>
        <dbReference type="ARBA" id="ARBA00022840"/>
    </source>
</evidence>
<feature type="binding site" evidence="9">
    <location>
        <position position="87"/>
    </location>
    <ligand>
        <name>substrate</name>
    </ligand>
</feature>
<gene>
    <name evidence="9 11" type="primary">argB</name>
    <name evidence="11" type="ORF">IAB16_07330</name>
</gene>
<feature type="binding site" evidence="9">
    <location>
        <position position="179"/>
    </location>
    <ligand>
        <name>substrate</name>
    </ligand>
</feature>
<dbReference type="SUPFAM" id="SSF53633">
    <property type="entry name" value="Carbamate kinase-like"/>
    <property type="match status" value="1"/>
</dbReference>
<dbReference type="FunFam" id="3.40.1160.10:FF:000004">
    <property type="entry name" value="Acetylglutamate kinase"/>
    <property type="match status" value="1"/>
</dbReference>
<dbReference type="CDD" id="cd04250">
    <property type="entry name" value="AAK_NAGK-C"/>
    <property type="match status" value="1"/>
</dbReference>
<comment type="caution">
    <text evidence="11">The sequence shown here is derived from an EMBL/GenBank/DDBJ whole genome shotgun (WGS) entry which is preliminary data.</text>
</comment>
<feature type="binding site" evidence="9">
    <location>
        <begin position="65"/>
        <end position="66"/>
    </location>
    <ligand>
        <name>substrate</name>
    </ligand>
</feature>
<dbReference type="AlphaFoldDB" id="A0A940DHJ4"/>
<evidence type="ECO:0000256" key="3">
    <source>
        <dbReference type="ARBA" id="ARBA00022605"/>
    </source>
</evidence>
<evidence type="ECO:0000256" key="4">
    <source>
        <dbReference type="ARBA" id="ARBA00022679"/>
    </source>
</evidence>
<name>A0A940DHJ4_9FIRM</name>
<dbReference type="HAMAP" id="MF_00082">
    <property type="entry name" value="ArgB"/>
    <property type="match status" value="1"/>
</dbReference>
<evidence type="ECO:0000313" key="11">
    <source>
        <dbReference type="EMBL" id="MBO8424816.1"/>
    </source>
</evidence>
<evidence type="ECO:0000256" key="9">
    <source>
        <dbReference type="HAMAP-Rule" id="MF_00082"/>
    </source>
</evidence>
<dbReference type="Proteomes" id="UP000727857">
    <property type="component" value="Unassembled WGS sequence"/>
</dbReference>
<dbReference type="GO" id="GO:0005737">
    <property type="term" value="C:cytoplasm"/>
    <property type="evidence" value="ECO:0007669"/>
    <property type="project" value="UniProtKB-SubCell"/>
</dbReference>
<comment type="catalytic activity">
    <reaction evidence="8 9">
        <text>N-acetyl-L-glutamate + ATP = N-acetyl-L-glutamyl 5-phosphate + ADP</text>
        <dbReference type="Rhea" id="RHEA:14629"/>
        <dbReference type="ChEBI" id="CHEBI:30616"/>
        <dbReference type="ChEBI" id="CHEBI:44337"/>
        <dbReference type="ChEBI" id="CHEBI:57936"/>
        <dbReference type="ChEBI" id="CHEBI:456216"/>
        <dbReference type="EC" id="2.7.2.8"/>
    </reaction>
</comment>
<dbReference type="InterPro" id="IPR001057">
    <property type="entry name" value="Glu/AcGlu_kinase"/>
</dbReference>
<dbReference type="InterPro" id="IPR036393">
    <property type="entry name" value="AceGlu_kinase-like_sf"/>
</dbReference>
<dbReference type="GO" id="GO:0003991">
    <property type="term" value="F:acetylglutamate kinase activity"/>
    <property type="evidence" value="ECO:0007669"/>
    <property type="project" value="UniProtKB-UniRule"/>
</dbReference>
<keyword evidence="7 9" id="KW-0067">ATP-binding</keyword>
<evidence type="ECO:0000256" key="5">
    <source>
        <dbReference type="ARBA" id="ARBA00022741"/>
    </source>
</evidence>
<keyword evidence="5 9" id="KW-0547">Nucleotide-binding</keyword>
<keyword evidence="9" id="KW-0963">Cytoplasm</keyword>
<proteinExistence type="inferred from homology"/>
<dbReference type="Gene3D" id="3.40.1160.10">
    <property type="entry name" value="Acetylglutamate kinase-like"/>
    <property type="match status" value="1"/>
</dbReference>
<feature type="site" description="Transition state stabilizer" evidence="9">
    <location>
        <position position="242"/>
    </location>
</feature>
<keyword evidence="4 9" id="KW-0808">Transferase</keyword>
<evidence type="ECO:0000256" key="2">
    <source>
        <dbReference type="ARBA" id="ARBA00022571"/>
    </source>
</evidence>
<dbReference type="EMBL" id="JADINF010000186">
    <property type="protein sequence ID" value="MBO8424816.1"/>
    <property type="molecule type" value="Genomic_DNA"/>
</dbReference>
<comment type="function">
    <text evidence="9">Catalyzes the ATP-dependent phosphorylation of N-acetyl-L-glutamate.</text>
</comment>
<dbReference type="EC" id="2.7.2.8" evidence="9"/>
<dbReference type="InterPro" id="IPR004662">
    <property type="entry name" value="AcgluKinase_fam"/>
</dbReference>
<dbReference type="Pfam" id="PF00696">
    <property type="entry name" value="AA_kinase"/>
    <property type="match status" value="1"/>
</dbReference>